<evidence type="ECO:0000313" key="1">
    <source>
        <dbReference type="EMBL" id="SQC23551.1"/>
    </source>
</evidence>
<name>A0A2X3DGN9_KLEPN</name>
<evidence type="ECO:0000313" key="2">
    <source>
        <dbReference type="Proteomes" id="UP000250675"/>
    </source>
</evidence>
<dbReference type="Proteomes" id="UP000250675">
    <property type="component" value="Unassembled WGS sequence"/>
</dbReference>
<reference evidence="1 2" key="1">
    <citation type="submission" date="2018-06" db="EMBL/GenBank/DDBJ databases">
        <authorList>
            <consortium name="Pathogen Informatics"/>
            <person name="Doyle S."/>
        </authorList>
    </citation>
    <scope>NUCLEOTIDE SEQUENCE [LARGE SCALE GENOMIC DNA]</scope>
    <source>
        <strain evidence="1 2">NCTC9645</strain>
    </source>
</reference>
<gene>
    <name evidence="1" type="ORF">NCTC9645_03606</name>
</gene>
<sequence>MAALFPWLMEPDWTGGITETLEWKTDVLQSPSGAEQRISRRLSPRRLFEFGILAGDVDRQWLENAVWQAGGSTWAMPVFPDVTELQASVTAGASQLLVDTRGRDFSVGGTVLLKNAEAIASPAALVTVSAIGADSLTLSQPLTAGWRAGTAVYPVRPAVLTDPLSFTRITGSLASAQVRFRIAEHNPFSAATRLALYRGHPVLEPEADWSENLTGAYQRLMIELDNGSGIPARLDTARRPFYLQRHTWSLMGRSEQFALRQLMYHLRGRQRALWVPSQNDDLTPAGALAGNTLPVIRCGLSEMGVVPGRRDLRILLADGRTLYRRLTGVAISGQAELLALDGESVTVPQRQIASVSFMTFARQNNDSVAWQHTTDADGFASVATSFIGVRDELE</sequence>
<protein>
    <submittedName>
        <fullName evidence="1">Uncharacterized protein</fullName>
    </submittedName>
</protein>
<accession>A0A2X3DGN9</accession>
<proteinExistence type="predicted"/>
<dbReference type="EMBL" id="UASO01000004">
    <property type="protein sequence ID" value="SQC23551.1"/>
    <property type="molecule type" value="Genomic_DNA"/>
</dbReference>
<organism evidence="1 2">
    <name type="scientific">Klebsiella pneumoniae</name>
    <dbReference type="NCBI Taxonomy" id="573"/>
    <lineage>
        <taxon>Bacteria</taxon>
        <taxon>Pseudomonadati</taxon>
        <taxon>Pseudomonadota</taxon>
        <taxon>Gammaproteobacteria</taxon>
        <taxon>Enterobacterales</taxon>
        <taxon>Enterobacteriaceae</taxon>
        <taxon>Klebsiella/Raoultella group</taxon>
        <taxon>Klebsiella</taxon>
        <taxon>Klebsiella pneumoniae complex</taxon>
    </lineage>
</organism>
<dbReference type="AlphaFoldDB" id="A0A2X3DGN9"/>